<dbReference type="GO" id="GO:0015031">
    <property type="term" value="P:protein transport"/>
    <property type="evidence" value="ECO:0007669"/>
    <property type="project" value="UniProtKB-KW"/>
</dbReference>
<comment type="similarity">
    <text evidence="2 7">Belongs to the ExbD/TolR family.</text>
</comment>
<dbReference type="Pfam" id="PF02472">
    <property type="entry name" value="ExbD"/>
    <property type="match status" value="1"/>
</dbReference>
<gene>
    <name evidence="9" type="ORF">ADINL_1626</name>
</gene>
<dbReference type="OrthoDB" id="9793581at2"/>
<name>A0A063Y2U9_9GAMM</name>
<dbReference type="AlphaFoldDB" id="A0A063Y2U9"/>
<dbReference type="PANTHER" id="PTHR30558">
    <property type="entry name" value="EXBD MEMBRANE COMPONENT OF PMF-DRIVEN MACROMOLECULE IMPORT SYSTEM"/>
    <property type="match status" value="1"/>
</dbReference>
<keyword evidence="6 8" id="KW-0472">Membrane</keyword>
<evidence type="ECO:0000256" key="7">
    <source>
        <dbReference type="RuleBase" id="RU003879"/>
    </source>
</evidence>
<dbReference type="PANTHER" id="PTHR30558:SF3">
    <property type="entry name" value="BIOPOLYMER TRANSPORT PROTEIN EXBD-RELATED"/>
    <property type="match status" value="1"/>
</dbReference>
<organism evidence="9 10">
    <name type="scientific">Nitrincola lacisaponensis</name>
    <dbReference type="NCBI Taxonomy" id="267850"/>
    <lineage>
        <taxon>Bacteria</taxon>
        <taxon>Pseudomonadati</taxon>
        <taxon>Pseudomonadota</taxon>
        <taxon>Gammaproteobacteria</taxon>
        <taxon>Oceanospirillales</taxon>
        <taxon>Oceanospirillaceae</taxon>
        <taxon>Nitrincola</taxon>
    </lineage>
</organism>
<keyword evidence="10" id="KW-1185">Reference proteome</keyword>
<evidence type="ECO:0000256" key="5">
    <source>
        <dbReference type="ARBA" id="ARBA00022989"/>
    </source>
</evidence>
<keyword evidence="4 7" id="KW-0812">Transmembrane</keyword>
<protein>
    <submittedName>
        <fullName evidence="9">Biopolymer transport protein ExbD/TolR</fullName>
    </submittedName>
</protein>
<evidence type="ECO:0000256" key="2">
    <source>
        <dbReference type="ARBA" id="ARBA00005811"/>
    </source>
</evidence>
<sequence length="138" mass="15339">MKLFPAKPTRNNNDDNVIPLINIVFLMLIFFMLAGQITSTDALQVMPPSSETQAPTVPLELELLMDAEGTLAFNNQRITSEELRDTLSQLHESHNEIQLALKIDGEATAARLKPLLQLLTETGMKQVTLYTRQTSTAS</sequence>
<dbReference type="InterPro" id="IPR003400">
    <property type="entry name" value="ExbD"/>
</dbReference>
<dbReference type="EMBL" id="JMSZ01000021">
    <property type="protein sequence ID" value="KDE39989.1"/>
    <property type="molecule type" value="Genomic_DNA"/>
</dbReference>
<keyword evidence="7" id="KW-0813">Transport</keyword>
<keyword evidence="7" id="KW-0653">Protein transport</keyword>
<reference evidence="9 10" key="1">
    <citation type="journal article" date="2005" name="Int. J. Syst. Evol. Microbiol.">
        <title>Nitrincola lacisaponensis gen. nov., sp. nov., a novel alkaliphilic bacterium isolated from an alkaline, saline lake.</title>
        <authorList>
            <person name="Dimitriu P.A."/>
            <person name="Shukla S.K."/>
            <person name="Conradt J."/>
            <person name="Marquez M.C."/>
            <person name="Ventosa A."/>
            <person name="Maglia A."/>
            <person name="Peyton B.M."/>
            <person name="Pinkart H.C."/>
            <person name="Mormile M.R."/>
        </authorList>
    </citation>
    <scope>NUCLEOTIDE SEQUENCE [LARGE SCALE GENOMIC DNA]</scope>
    <source>
        <strain evidence="9 10">4CA</strain>
    </source>
</reference>
<evidence type="ECO:0000256" key="1">
    <source>
        <dbReference type="ARBA" id="ARBA00004162"/>
    </source>
</evidence>
<evidence type="ECO:0000313" key="10">
    <source>
        <dbReference type="Proteomes" id="UP000027318"/>
    </source>
</evidence>
<keyword evidence="5 8" id="KW-1133">Transmembrane helix</keyword>
<accession>A0A063Y2U9</accession>
<keyword evidence="3" id="KW-1003">Cell membrane</keyword>
<dbReference type="GO" id="GO:0022857">
    <property type="term" value="F:transmembrane transporter activity"/>
    <property type="evidence" value="ECO:0007669"/>
    <property type="project" value="InterPro"/>
</dbReference>
<dbReference type="PATRIC" id="fig|267850.7.peg.1604"/>
<dbReference type="STRING" id="267850.ADINL_1626"/>
<dbReference type="RefSeq" id="WP_036546161.1">
    <property type="nucleotide sequence ID" value="NZ_JBKBNO010000003.1"/>
</dbReference>
<comment type="caution">
    <text evidence="9">The sequence shown here is derived from an EMBL/GenBank/DDBJ whole genome shotgun (WGS) entry which is preliminary data.</text>
</comment>
<dbReference type="GO" id="GO:0005886">
    <property type="term" value="C:plasma membrane"/>
    <property type="evidence" value="ECO:0007669"/>
    <property type="project" value="UniProtKB-SubCell"/>
</dbReference>
<comment type="subcellular location">
    <subcellularLocation>
        <location evidence="1">Cell membrane</location>
        <topology evidence="1">Single-pass membrane protein</topology>
    </subcellularLocation>
    <subcellularLocation>
        <location evidence="7">Cell membrane</location>
        <topology evidence="7">Single-pass type II membrane protein</topology>
    </subcellularLocation>
</comment>
<proteinExistence type="inferred from homology"/>
<evidence type="ECO:0000256" key="6">
    <source>
        <dbReference type="ARBA" id="ARBA00023136"/>
    </source>
</evidence>
<dbReference type="Proteomes" id="UP000027318">
    <property type="component" value="Unassembled WGS sequence"/>
</dbReference>
<evidence type="ECO:0000313" key="9">
    <source>
        <dbReference type="EMBL" id="KDE39989.1"/>
    </source>
</evidence>
<evidence type="ECO:0000256" key="4">
    <source>
        <dbReference type="ARBA" id="ARBA00022692"/>
    </source>
</evidence>
<feature type="transmembrane region" description="Helical" evidence="8">
    <location>
        <begin position="20"/>
        <end position="38"/>
    </location>
</feature>
<dbReference type="Gene3D" id="3.30.420.270">
    <property type="match status" value="1"/>
</dbReference>
<evidence type="ECO:0000256" key="3">
    <source>
        <dbReference type="ARBA" id="ARBA00022475"/>
    </source>
</evidence>
<evidence type="ECO:0000256" key="8">
    <source>
        <dbReference type="SAM" id="Phobius"/>
    </source>
</evidence>